<accession>A0A1P8WH82</accession>
<dbReference type="AlphaFoldDB" id="A0A1P8WH82"/>
<gene>
    <name evidence="2" type="ORF">Fuma_03022</name>
</gene>
<dbReference type="EMBL" id="CP017641">
    <property type="protein sequence ID" value="APZ93405.1"/>
    <property type="molecule type" value="Genomic_DNA"/>
</dbReference>
<evidence type="ECO:0008006" key="4">
    <source>
        <dbReference type="Google" id="ProtNLM"/>
    </source>
</evidence>
<keyword evidence="3" id="KW-1185">Reference proteome</keyword>
<evidence type="ECO:0000313" key="2">
    <source>
        <dbReference type="EMBL" id="APZ93405.1"/>
    </source>
</evidence>
<dbReference type="KEGG" id="fmr:Fuma_03022"/>
<evidence type="ECO:0000256" key="1">
    <source>
        <dbReference type="SAM" id="MobiDB-lite"/>
    </source>
</evidence>
<protein>
    <recommendedName>
        <fullName evidence="4">Carboxypeptidase regulatory-like domain-containing protein</fullName>
    </recommendedName>
</protein>
<sequence precursor="true">MATYAFNEEAKKQFKAAGKTQRDFFDSFLAETPLKDHSSPWQAAGKQSRGVSRPAIVEFIDEINRLEIPFLGEDGHVHLDFAKHVVEAKKKPKIIREAGSSTEFMKTPPETTDLPDAAIDKLEQEQPPLGIGEDENTDPGASCSASSLATEGAGWADDSQGDDHGVFLNISAPWAPGRSWKLALLMTPFIGVAFFFIQGQSGSNERDGQVAGIPPNPTFRQQAASSVPAVLGGSVIDAVTNKPIVGVKLTLLDIDTESGGTPVCRTDPHGRFRFEGLSTTQHRQVELIALKSGYEPSRNHVWLGTHHFPVTFVKESHEEEATSGGGAK</sequence>
<proteinExistence type="predicted"/>
<organism evidence="2 3">
    <name type="scientific">Fuerstiella marisgermanici</name>
    <dbReference type="NCBI Taxonomy" id="1891926"/>
    <lineage>
        <taxon>Bacteria</taxon>
        <taxon>Pseudomonadati</taxon>
        <taxon>Planctomycetota</taxon>
        <taxon>Planctomycetia</taxon>
        <taxon>Planctomycetales</taxon>
        <taxon>Planctomycetaceae</taxon>
        <taxon>Fuerstiella</taxon>
    </lineage>
</organism>
<dbReference type="Proteomes" id="UP000187735">
    <property type="component" value="Chromosome"/>
</dbReference>
<name>A0A1P8WH82_9PLAN</name>
<dbReference type="RefSeq" id="WP_077024867.1">
    <property type="nucleotide sequence ID" value="NZ_CP017641.1"/>
</dbReference>
<feature type="region of interest" description="Disordered" evidence="1">
    <location>
        <begin position="127"/>
        <end position="156"/>
    </location>
</feature>
<dbReference type="SUPFAM" id="SSF49464">
    <property type="entry name" value="Carboxypeptidase regulatory domain-like"/>
    <property type="match status" value="1"/>
</dbReference>
<reference evidence="2 3" key="1">
    <citation type="journal article" date="2016" name="Front. Microbiol.">
        <title>Fuerstia marisgermanicae gen. nov., sp. nov., an Unusual Member of the Phylum Planctomycetes from the German Wadden Sea.</title>
        <authorList>
            <person name="Kohn T."/>
            <person name="Heuer A."/>
            <person name="Jogler M."/>
            <person name="Vollmers J."/>
            <person name="Boedeker C."/>
            <person name="Bunk B."/>
            <person name="Rast P."/>
            <person name="Borchert D."/>
            <person name="Glockner I."/>
            <person name="Freese H.M."/>
            <person name="Klenk H.P."/>
            <person name="Overmann J."/>
            <person name="Kaster A.K."/>
            <person name="Rohde M."/>
            <person name="Wiegand S."/>
            <person name="Jogler C."/>
        </authorList>
    </citation>
    <scope>NUCLEOTIDE SEQUENCE [LARGE SCALE GENOMIC DNA]</scope>
    <source>
        <strain evidence="2 3">NH11</strain>
    </source>
</reference>
<evidence type="ECO:0000313" key="3">
    <source>
        <dbReference type="Proteomes" id="UP000187735"/>
    </source>
</evidence>
<dbReference type="InterPro" id="IPR008969">
    <property type="entry name" value="CarboxyPept-like_regulatory"/>
</dbReference>
<dbReference type="STRING" id="1891926.Fuma_03022"/>